<evidence type="ECO:0000259" key="1">
    <source>
        <dbReference type="PROSITE" id="PS51645"/>
    </source>
</evidence>
<dbReference type="GO" id="GO:0003824">
    <property type="term" value="F:catalytic activity"/>
    <property type="evidence" value="ECO:0007669"/>
    <property type="project" value="InterPro"/>
</dbReference>
<dbReference type="OMA" id="MLKEHCA"/>
<reference evidence="2" key="1">
    <citation type="submission" date="2021-08" db="EMBL/GenBank/DDBJ databases">
        <title>WGS assembly of Ceratopteris richardii.</title>
        <authorList>
            <person name="Marchant D.B."/>
            <person name="Chen G."/>
            <person name="Jenkins J."/>
            <person name="Shu S."/>
            <person name="Leebens-Mack J."/>
            <person name="Grimwood J."/>
            <person name="Schmutz J."/>
            <person name="Soltis P."/>
            <person name="Soltis D."/>
            <person name="Chen Z.-H."/>
        </authorList>
    </citation>
    <scope>NUCLEOTIDE SEQUENCE</scope>
    <source>
        <strain evidence="2">Whitten #5841</strain>
        <tissue evidence="2">Leaf</tissue>
    </source>
</reference>
<dbReference type="Gene3D" id="3.40.50.620">
    <property type="entry name" value="HUPs"/>
    <property type="match status" value="1"/>
</dbReference>
<dbReference type="Pfam" id="PF12697">
    <property type="entry name" value="Abhydrolase_6"/>
    <property type="match status" value="1"/>
</dbReference>
<organism evidence="2 3">
    <name type="scientific">Ceratopteris richardii</name>
    <name type="common">Triangle waterfern</name>
    <dbReference type="NCBI Taxonomy" id="49495"/>
    <lineage>
        <taxon>Eukaryota</taxon>
        <taxon>Viridiplantae</taxon>
        <taxon>Streptophyta</taxon>
        <taxon>Embryophyta</taxon>
        <taxon>Tracheophyta</taxon>
        <taxon>Polypodiopsida</taxon>
        <taxon>Polypodiidae</taxon>
        <taxon>Polypodiales</taxon>
        <taxon>Pteridineae</taxon>
        <taxon>Pteridaceae</taxon>
        <taxon>Parkerioideae</taxon>
        <taxon>Ceratopteris</taxon>
    </lineage>
</organism>
<dbReference type="AlphaFoldDB" id="A0A8T2R8E2"/>
<dbReference type="Gene3D" id="3.40.50.1820">
    <property type="entry name" value="alpha/beta hydrolase"/>
    <property type="match status" value="1"/>
</dbReference>
<dbReference type="PROSITE" id="PS51645">
    <property type="entry name" value="PHR_CRY_ALPHA_BETA"/>
    <property type="match status" value="1"/>
</dbReference>
<feature type="domain" description="Photolyase/cryptochrome alpha/beta" evidence="1">
    <location>
        <begin position="145"/>
        <end position="276"/>
    </location>
</feature>
<dbReference type="InterPro" id="IPR000073">
    <property type="entry name" value="AB_hydrolase_1"/>
</dbReference>
<dbReference type="PANTHER" id="PTHR47832:SF1">
    <property type="entry name" value="DNA PHOTOLYASE"/>
    <property type="match status" value="1"/>
</dbReference>
<dbReference type="Proteomes" id="UP000825935">
    <property type="component" value="Chromosome 29"/>
</dbReference>
<accession>A0A8T2R8E2</accession>
<evidence type="ECO:0000313" key="3">
    <source>
        <dbReference type="Proteomes" id="UP000825935"/>
    </source>
</evidence>
<dbReference type="InterPro" id="IPR006050">
    <property type="entry name" value="DNA_photolyase_N"/>
</dbReference>
<dbReference type="SUPFAM" id="SSF53474">
    <property type="entry name" value="alpha/beta-Hydrolases"/>
    <property type="match status" value="1"/>
</dbReference>
<dbReference type="SUPFAM" id="SSF52425">
    <property type="entry name" value="Cryptochrome/photolyase, N-terminal domain"/>
    <property type="match status" value="1"/>
</dbReference>
<dbReference type="InterPro" id="IPR029058">
    <property type="entry name" value="AB_hydrolase_fold"/>
</dbReference>
<keyword evidence="3" id="KW-1185">Reference proteome</keyword>
<evidence type="ECO:0000313" key="2">
    <source>
        <dbReference type="EMBL" id="KAH7291793.1"/>
    </source>
</evidence>
<dbReference type="PRINTS" id="PR00412">
    <property type="entry name" value="EPOXHYDRLASE"/>
</dbReference>
<dbReference type="InterPro" id="IPR000639">
    <property type="entry name" value="Epox_hydrolase-like"/>
</dbReference>
<dbReference type="PANTHER" id="PTHR47832">
    <property type="entry name" value="DNA PHOTOLYASE"/>
    <property type="match status" value="1"/>
</dbReference>
<proteinExistence type="predicted"/>
<dbReference type="EMBL" id="CM035434">
    <property type="protein sequence ID" value="KAH7291793.1"/>
    <property type="molecule type" value="Genomic_DNA"/>
</dbReference>
<dbReference type="Pfam" id="PF00875">
    <property type="entry name" value="DNA_photolyase"/>
    <property type="match status" value="1"/>
</dbReference>
<dbReference type="OrthoDB" id="408373at2759"/>
<comment type="caution">
    <text evidence="2">The sequence shown here is derived from an EMBL/GenBank/DDBJ whole genome shotgun (WGS) entry which is preliminary data.</text>
</comment>
<dbReference type="InterPro" id="IPR036155">
    <property type="entry name" value="Crypto/Photolyase_N_sf"/>
</dbReference>
<gene>
    <name evidence="2" type="ORF">KP509_29G036100</name>
</gene>
<name>A0A8T2R8E2_CERRI</name>
<dbReference type="InterPro" id="IPR014729">
    <property type="entry name" value="Rossmann-like_a/b/a_fold"/>
</dbReference>
<sequence>MLPTLTQAAATPRTTPALSPSESHFGYGISFRGLSHNWCYQCYDSPQRASNTGLLFHSAHFLGDKASCKQFCLWRDSKFNTWASTVVNYRQTIDLCTQVFINGVHVALSDTSSTRGIYSKRKRRCCRVMAVSTNEPAALSSEKSNVAILWFKKDLRLDDHLGSSSCAAYQALLPVYIFDPYLLRGWSYSMLENLVEAVAELKLALQGVGSDLIIRCGNIKAELAALAEEVHARIIIAEAEIDYEWQEAVSSLQEYLKDVENGPSNVSVQTWTMPLYECKEKGTPAYYKEFQKMQCRIKPPLAVPMSFPPLVEVADRGCIPSASEVEIYIQSFLENNIWHRKLKDLQSASAEALLSTMSEIPSDKVVPGTSNKAFESFNSWRQKYILASPYEALEKRREELALKSQDREAKSSNGVGAISIMGTLEAYLRFLEPTWRKDWKQIYERVSEAEYEGPRGGSFRRLFGNSLTLGTISGRRIYYEAFEYEKARNGGWASPFGFGTFTAIAAAKYVESSEWYRLLAASTKEDGEKRGSHVRIWSWRGSLIHYTMSGEHGSPVVLVHGFGAFWEHYRDNIQNLAKEGYRVWALTLIGFGRSEKPDVPYTELLWAELIRDFIVEVVGEPATLVGNSIGGYMVSIVAGLWPQIVLSLILLNSAGAILPHDSTCTYLKPKQRTAITWATSQFSLLYLRSSVSQLLKKYYPVNPSKADKWLISEILRASHDPGAEYVMESFFCLKKPFPINWFLNRFQGKVFAIQGSRDPLSNGTERKQLFESYCPNVVFQSVNAGHCPHDEVPDEINKMILKWLQQIDSQQAGRTPPLQPVQSVQSA</sequence>
<protein>
    <recommendedName>
        <fullName evidence="1">Photolyase/cryptochrome alpha/beta domain-containing protein</fullName>
    </recommendedName>
</protein>